<dbReference type="EMBL" id="CM018032">
    <property type="protein sequence ID" value="KAA8547255.1"/>
    <property type="molecule type" value="Genomic_DNA"/>
</dbReference>
<sequence length="233" mass="26464">MKGRTDREEKKKAHKWHPGDRPTDNNYDVKHVPALVDSGFSHHSVSPFLLCIKQHLAKSGLAIHKEVFGFHLLCFFISSNLHLQRYREHKEMLERESILNVERRHETLFAKWFQTRSMLSANEAPIPNSHGLPSDSVATGSSPFQPSSAGLTRTQKGRGMSKNNTLNKLIHDTGNNLKVEMPLHLETPVGKVAAVFKTEVGIISRDHAPISCAKWKYVQDSKRLTLYKRIEVI</sequence>
<evidence type="ECO:0000313" key="3">
    <source>
        <dbReference type="Proteomes" id="UP000325577"/>
    </source>
</evidence>
<proteinExistence type="predicted"/>
<dbReference type="Proteomes" id="UP000325577">
    <property type="component" value="Linkage Group LG1"/>
</dbReference>
<feature type="compositionally biased region" description="Polar residues" evidence="1">
    <location>
        <begin position="136"/>
        <end position="154"/>
    </location>
</feature>
<protein>
    <submittedName>
        <fullName evidence="2">Uncharacterized protein</fullName>
    </submittedName>
</protein>
<accession>A0A5J5BW41</accession>
<keyword evidence="3" id="KW-1185">Reference proteome</keyword>
<evidence type="ECO:0000256" key="1">
    <source>
        <dbReference type="SAM" id="MobiDB-lite"/>
    </source>
</evidence>
<feature type="region of interest" description="Disordered" evidence="1">
    <location>
        <begin position="1"/>
        <end position="27"/>
    </location>
</feature>
<name>A0A5J5BW41_9ASTE</name>
<gene>
    <name evidence="2" type="ORF">F0562_003880</name>
</gene>
<evidence type="ECO:0000313" key="2">
    <source>
        <dbReference type="EMBL" id="KAA8547255.1"/>
    </source>
</evidence>
<organism evidence="2 3">
    <name type="scientific">Nyssa sinensis</name>
    <dbReference type="NCBI Taxonomy" id="561372"/>
    <lineage>
        <taxon>Eukaryota</taxon>
        <taxon>Viridiplantae</taxon>
        <taxon>Streptophyta</taxon>
        <taxon>Embryophyta</taxon>
        <taxon>Tracheophyta</taxon>
        <taxon>Spermatophyta</taxon>
        <taxon>Magnoliopsida</taxon>
        <taxon>eudicotyledons</taxon>
        <taxon>Gunneridae</taxon>
        <taxon>Pentapetalae</taxon>
        <taxon>asterids</taxon>
        <taxon>Cornales</taxon>
        <taxon>Nyssaceae</taxon>
        <taxon>Nyssa</taxon>
    </lineage>
</organism>
<reference evidence="2 3" key="1">
    <citation type="submission" date="2019-09" db="EMBL/GenBank/DDBJ databases">
        <title>A chromosome-level genome assembly of the Chinese tupelo Nyssa sinensis.</title>
        <authorList>
            <person name="Yang X."/>
            <person name="Kang M."/>
            <person name="Yang Y."/>
            <person name="Xiong H."/>
            <person name="Wang M."/>
            <person name="Zhang Z."/>
            <person name="Wang Z."/>
            <person name="Wu H."/>
            <person name="Ma T."/>
            <person name="Liu J."/>
            <person name="Xi Z."/>
        </authorList>
    </citation>
    <scope>NUCLEOTIDE SEQUENCE [LARGE SCALE GENOMIC DNA]</scope>
    <source>
        <strain evidence="2">J267</strain>
        <tissue evidence="2">Leaf</tissue>
    </source>
</reference>
<dbReference type="AlphaFoldDB" id="A0A5J5BW41"/>
<feature type="region of interest" description="Disordered" evidence="1">
    <location>
        <begin position="124"/>
        <end position="167"/>
    </location>
</feature>